<proteinExistence type="predicted"/>
<dbReference type="SUPFAM" id="SSF46785">
    <property type="entry name" value="Winged helix' DNA-binding domain"/>
    <property type="match status" value="1"/>
</dbReference>
<organism evidence="5 6">
    <name type="scientific">Streblomastix strix</name>
    <dbReference type="NCBI Taxonomy" id="222440"/>
    <lineage>
        <taxon>Eukaryota</taxon>
        <taxon>Metamonada</taxon>
        <taxon>Preaxostyla</taxon>
        <taxon>Oxymonadida</taxon>
        <taxon>Streblomastigidae</taxon>
        <taxon>Streblomastix</taxon>
    </lineage>
</organism>
<dbReference type="GO" id="GO:0010494">
    <property type="term" value="C:cytoplasmic stress granule"/>
    <property type="evidence" value="ECO:0007669"/>
    <property type="project" value="TreeGrafter"/>
</dbReference>
<dbReference type="InterPro" id="IPR045180">
    <property type="entry name" value="La_dom_prot"/>
</dbReference>
<dbReference type="InterPro" id="IPR006630">
    <property type="entry name" value="La_HTH"/>
</dbReference>
<evidence type="ECO:0008006" key="7">
    <source>
        <dbReference type="Google" id="ProtNLM"/>
    </source>
</evidence>
<dbReference type="PANTHER" id="PTHR22792:SF166">
    <property type="entry name" value="LUPUS LA PROTEIN HOMOLOG"/>
    <property type="match status" value="1"/>
</dbReference>
<dbReference type="GO" id="GO:0005634">
    <property type="term" value="C:nucleus"/>
    <property type="evidence" value="ECO:0007669"/>
    <property type="project" value="TreeGrafter"/>
</dbReference>
<dbReference type="InterPro" id="IPR012677">
    <property type="entry name" value="Nucleotide-bd_a/b_plait_sf"/>
</dbReference>
<dbReference type="PROSITE" id="PS50102">
    <property type="entry name" value="RRM"/>
    <property type="match status" value="1"/>
</dbReference>
<dbReference type="Gene3D" id="1.10.10.10">
    <property type="entry name" value="Winged helix-like DNA-binding domain superfamily/Winged helix DNA-binding domain"/>
    <property type="match status" value="1"/>
</dbReference>
<dbReference type="InterPro" id="IPR000504">
    <property type="entry name" value="RRM_dom"/>
</dbReference>
<accession>A0A5J4VCN1</accession>
<dbReference type="Pfam" id="PF00076">
    <property type="entry name" value="RRM_1"/>
    <property type="match status" value="1"/>
</dbReference>
<dbReference type="SMART" id="SM00715">
    <property type="entry name" value="LA"/>
    <property type="match status" value="1"/>
</dbReference>
<feature type="domain" description="HTH La-type RNA-binding" evidence="4">
    <location>
        <begin position="1"/>
        <end position="85"/>
    </location>
</feature>
<gene>
    <name evidence="5" type="ORF">EZS28_024199</name>
</gene>
<dbReference type="GO" id="GO:0005829">
    <property type="term" value="C:cytosol"/>
    <property type="evidence" value="ECO:0007669"/>
    <property type="project" value="TreeGrafter"/>
</dbReference>
<dbReference type="GO" id="GO:0008033">
    <property type="term" value="P:tRNA processing"/>
    <property type="evidence" value="ECO:0007669"/>
    <property type="project" value="TreeGrafter"/>
</dbReference>
<comment type="caution">
    <text evidence="5">The sequence shown here is derived from an EMBL/GenBank/DDBJ whole genome shotgun (WGS) entry which is preliminary data.</text>
</comment>
<dbReference type="SUPFAM" id="SSF54928">
    <property type="entry name" value="RNA-binding domain, RBD"/>
    <property type="match status" value="1"/>
</dbReference>
<dbReference type="GO" id="GO:0045727">
    <property type="term" value="P:positive regulation of translation"/>
    <property type="evidence" value="ECO:0007669"/>
    <property type="project" value="TreeGrafter"/>
</dbReference>
<dbReference type="PROSITE" id="PS50961">
    <property type="entry name" value="HTH_LA"/>
    <property type="match status" value="1"/>
</dbReference>
<evidence type="ECO:0000259" key="3">
    <source>
        <dbReference type="PROSITE" id="PS50102"/>
    </source>
</evidence>
<dbReference type="OrthoDB" id="439993at2759"/>
<dbReference type="Gene3D" id="3.30.70.330">
    <property type="match status" value="1"/>
</dbReference>
<dbReference type="PANTHER" id="PTHR22792">
    <property type="entry name" value="LUPUS LA PROTEIN-RELATED"/>
    <property type="match status" value="1"/>
</dbReference>
<evidence type="ECO:0000313" key="6">
    <source>
        <dbReference type="Proteomes" id="UP000324800"/>
    </source>
</evidence>
<dbReference type="InterPro" id="IPR036390">
    <property type="entry name" value="WH_DNA-bd_sf"/>
</dbReference>
<reference evidence="5 6" key="1">
    <citation type="submission" date="2019-03" db="EMBL/GenBank/DDBJ databases">
        <title>Single cell metagenomics reveals metabolic interactions within the superorganism composed of flagellate Streblomastix strix and complex community of Bacteroidetes bacteria on its surface.</title>
        <authorList>
            <person name="Treitli S.C."/>
            <person name="Kolisko M."/>
            <person name="Husnik F."/>
            <person name="Keeling P."/>
            <person name="Hampl V."/>
        </authorList>
    </citation>
    <scope>NUCLEOTIDE SEQUENCE [LARGE SCALE GENOMIC DNA]</scope>
    <source>
        <strain evidence="5">ST1C</strain>
    </source>
</reference>
<dbReference type="InterPro" id="IPR035979">
    <property type="entry name" value="RBD_domain_sf"/>
</dbReference>
<evidence type="ECO:0000256" key="1">
    <source>
        <dbReference type="ARBA" id="ARBA00022884"/>
    </source>
</evidence>
<protein>
    <recommendedName>
        <fullName evidence="7">HTH La-type RNA-binding domain-containing protein</fullName>
    </recommendedName>
</protein>
<dbReference type="Proteomes" id="UP000324800">
    <property type="component" value="Unassembled WGS sequence"/>
</dbReference>
<evidence type="ECO:0000256" key="2">
    <source>
        <dbReference type="PROSITE-ProRule" id="PRU00332"/>
    </source>
</evidence>
<dbReference type="Pfam" id="PF05383">
    <property type="entry name" value="La"/>
    <property type="match status" value="1"/>
</dbReference>
<dbReference type="GO" id="GO:0003729">
    <property type="term" value="F:mRNA binding"/>
    <property type="evidence" value="ECO:0007669"/>
    <property type="project" value="TreeGrafter"/>
</dbReference>
<dbReference type="EMBL" id="SNRW01008001">
    <property type="protein sequence ID" value="KAA6380273.1"/>
    <property type="molecule type" value="Genomic_DNA"/>
</dbReference>
<dbReference type="AlphaFoldDB" id="A0A5J4VCN1"/>
<evidence type="ECO:0000259" key="4">
    <source>
        <dbReference type="PROSITE" id="PS50961"/>
    </source>
</evidence>
<keyword evidence="1 2" id="KW-0694">RNA-binding</keyword>
<sequence length="135" mass="15841">MQRKQIADIQDQVVENLPFDKFLQNEISKDADGWVPILTLLKFPKLASFTMDPQTVALALTYSKTLMLSEDRQSVRLKRDMHITQNVDQRRIYVQDFPISTSKEEIKVFFEQFGKIKSILLLKDLYSRWLCKGDL</sequence>
<name>A0A5J4VCN1_9EUKA</name>
<dbReference type="CDD" id="cd00590">
    <property type="entry name" value="RRM_SF"/>
    <property type="match status" value="1"/>
</dbReference>
<dbReference type="InterPro" id="IPR036388">
    <property type="entry name" value="WH-like_DNA-bd_sf"/>
</dbReference>
<feature type="domain" description="RRM" evidence="3">
    <location>
        <begin position="90"/>
        <end position="135"/>
    </location>
</feature>
<evidence type="ECO:0000313" key="5">
    <source>
        <dbReference type="EMBL" id="KAA6380273.1"/>
    </source>
</evidence>